<dbReference type="InterPro" id="IPR036291">
    <property type="entry name" value="NAD(P)-bd_dom_sf"/>
</dbReference>
<keyword evidence="3" id="KW-1185">Reference proteome</keyword>
<evidence type="ECO:0000313" key="2">
    <source>
        <dbReference type="EMBL" id="MEV0970762.1"/>
    </source>
</evidence>
<dbReference type="PANTHER" id="PTHR43162">
    <property type="match status" value="1"/>
</dbReference>
<protein>
    <submittedName>
        <fullName evidence="2">NAD(P)H-binding protein</fullName>
    </submittedName>
</protein>
<dbReference type="InterPro" id="IPR051604">
    <property type="entry name" value="Ergot_Alk_Oxidoreductase"/>
</dbReference>
<dbReference type="PROSITE" id="PS00141">
    <property type="entry name" value="ASP_PROTEASE"/>
    <property type="match status" value="1"/>
</dbReference>
<dbReference type="SUPFAM" id="SSF51735">
    <property type="entry name" value="NAD(P)-binding Rossmann-fold domains"/>
    <property type="match status" value="1"/>
</dbReference>
<dbReference type="Gene3D" id="3.40.50.720">
    <property type="entry name" value="NAD(P)-binding Rossmann-like Domain"/>
    <property type="match status" value="1"/>
</dbReference>
<dbReference type="PANTHER" id="PTHR43162:SF1">
    <property type="entry name" value="PRESTALK A DIFFERENTIATION PROTEIN A"/>
    <property type="match status" value="1"/>
</dbReference>
<dbReference type="RefSeq" id="WP_358134424.1">
    <property type="nucleotide sequence ID" value="NZ_JBFALK010000010.1"/>
</dbReference>
<reference evidence="2 3" key="1">
    <citation type="submission" date="2024-06" db="EMBL/GenBank/DDBJ databases">
        <title>The Natural Products Discovery Center: Release of the First 8490 Sequenced Strains for Exploring Actinobacteria Biosynthetic Diversity.</title>
        <authorList>
            <person name="Kalkreuter E."/>
            <person name="Kautsar S.A."/>
            <person name="Yang D."/>
            <person name="Bader C.D."/>
            <person name="Teijaro C.N."/>
            <person name="Fluegel L."/>
            <person name="Davis C.M."/>
            <person name="Simpson J.R."/>
            <person name="Lauterbach L."/>
            <person name="Steele A.D."/>
            <person name="Gui C."/>
            <person name="Meng S."/>
            <person name="Li G."/>
            <person name="Viehrig K."/>
            <person name="Ye F."/>
            <person name="Su P."/>
            <person name="Kiefer A.F."/>
            <person name="Nichols A."/>
            <person name="Cepeda A.J."/>
            <person name="Yan W."/>
            <person name="Fan B."/>
            <person name="Jiang Y."/>
            <person name="Adhikari A."/>
            <person name="Zheng C.-J."/>
            <person name="Schuster L."/>
            <person name="Cowan T.M."/>
            <person name="Smanski M.J."/>
            <person name="Chevrette M.G."/>
            <person name="De Carvalho L.P.S."/>
            <person name="Shen B."/>
        </authorList>
    </citation>
    <scope>NUCLEOTIDE SEQUENCE [LARGE SCALE GENOMIC DNA]</scope>
    <source>
        <strain evidence="2 3">NPDC050100</strain>
    </source>
</reference>
<feature type="domain" description="Peptidase A2" evidence="1">
    <location>
        <begin position="104"/>
        <end position="138"/>
    </location>
</feature>
<dbReference type="InterPro" id="IPR001969">
    <property type="entry name" value="Aspartic_peptidase_AS"/>
</dbReference>
<dbReference type="Gene3D" id="3.90.25.10">
    <property type="entry name" value="UDP-galactose 4-epimerase, domain 1"/>
    <property type="match status" value="1"/>
</dbReference>
<accession>A0ABV3GGU2</accession>
<dbReference type="Proteomes" id="UP001551675">
    <property type="component" value="Unassembled WGS sequence"/>
</dbReference>
<evidence type="ECO:0000259" key="1">
    <source>
        <dbReference type="PROSITE" id="PS50175"/>
    </source>
</evidence>
<proteinExistence type="predicted"/>
<comment type="caution">
    <text evidence="2">The sequence shown here is derived from an EMBL/GenBank/DDBJ whole genome shotgun (WGS) entry which is preliminary data.</text>
</comment>
<dbReference type="PROSITE" id="PS50175">
    <property type="entry name" value="ASP_PROT_RETROV"/>
    <property type="match status" value="1"/>
</dbReference>
<dbReference type="InterPro" id="IPR001995">
    <property type="entry name" value="Peptidase_A2_cat"/>
</dbReference>
<organism evidence="2 3">
    <name type="scientific">Microtetraspora glauca</name>
    <dbReference type="NCBI Taxonomy" id="1996"/>
    <lineage>
        <taxon>Bacteria</taxon>
        <taxon>Bacillati</taxon>
        <taxon>Actinomycetota</taxon>
        <taxon>Actinomycetes</taxon>
        <taxon>Streptosporangiales</taxon>
        <taxon>Streptosporangiaceae</taxon>
        <taxon>Microtetraspora</taxon>
    </lineage>
</organism>
<dbReference type="InterPro" id="IPR016040">
    <property type="entry name" value="NAD(P)-bd_dom"/>
</dbReference>
<dbReference type="Pfam" id="PF13460">
    <property type="entry name" value="NAD_binding_10"/>
    <property type="match status" value="1"/>
</dbReference>
<name>A0ABV3GGU2_MICGL</name>
<evidence type="ECO:0000313" key="3">
    <source>
        <dbReference type="Proteomes" id="UP001551675"/>
    </source>
</evidence>
<gene>
    <name evidence="2" type="ORF">AB0I59_19165</name>
</gene>
<sequence>MNTTLVLGGTGKTGRRVVTRLQERDVPVRIGSRSGEPAFDWEDPATWAPALQDVGAVYVSYYPDLAAPGAPEAVGAFARLAVASGARRLVLLSGRGEEEAQAAEKALIDSGADWTILRASWFDQNFSEDYLLEPVLAGEVVLPAGDVGEPFVDADDIADVAVTALTGNGHSGQIYELTGPRLLTFADAVAAIADTTGREIGFTRVSPEDYASALAAEGVPADVIDLLVYLFTTVLDGRNASLGDGVRRVLGRSPRDFADYAREAAATGVWKAVDA</sequence>
<dbReference type="EMBL" id="JBFALK010000010">
    <property type="protein sequence ID" value="MEV0970762.1"/>
    <property type="molecule type" value="Genomic_DNA"/>
</dbReference>